<proteinExistence type="predicted"/>
<evidence type="ECO:0000256" key="1">
    <source>
        <dbReference type="SAM" id="MobiDB-lite"/>
    </source>
</evidence>
<reference evidence="2 3" key="1">
    <citation type="journal article" date="2019" name="Int. J. Syst. Evol. Microbiol.">
        <title>The Global Catalogue of Microorganisms (GCM) 10K type strain sequencing project: providing services to taxonomists for standard genome sequencing and annotation.</title>
        <authorList>
            <consortium name="The Broad Institute Genomics Platform"/>
            <consortium name="The Broad Institute Genome Sequencing Center for Infectious Disease"/>
            <person name="Wu L."/>
            <person name="Ma J."/>
        </authorList>
    </citation>
    <scope>NUCLEOTIDE SEQUENCE [LARGE SCALE GENOMIC DNA]</scope>
    <source>
        <strain evidence="2 3">CGMCC 1.3239</strain>
    </source>
</reference>
<sequence>AGALGDPSAVRLGGGAVLCVVGVLGLRDDRDWETLRGTRPVELLRRAFEPPEPPGTDATGENTDATDAHDDPNTVGSHTDADTTEPRVSDR</sequence>
<dbReference type="EMBL" id="JBHSWW010000488">
    <property type="protein sequence ID" value="MFC6755030.1"/>
    <property type="molecule type" value="Genomic_DNA"/>
</dbReference>
<protein>
    <submittedName>
        <fullName evidence="2">Uncharacterized protein</fullName>
    </submittedName>
</protein>
<organism evidence="2 3">
    <name type="scientific">Halorubrum tibetense</name>
    <dbReference type="NCBI Taxonomy" id="175631"/>
    <lineage>
        <taxon>Archaea</taxon>
        <taxon>Methanobacteriati</taxon>
        <taxon>Methanobacteriota</taxon>
        <taxon>Stenosarchaea group</taxon>
        <taxon>Halobacteria</taxon>
        <taxon>Halobacteriales</taxon>
        <taxon>Haloferacaceae</taxon>
        <taxon>Halorubrum</taxon>
    </lineage>
</organism>
<gene>
    <name evidence="2" type="ORF">ACFQEU_16410</name>
</gene>
<accession>A0ABD5SDK2</accession>
<feature type="region of interest" description="Disordered" evidence="1">
    <location>
        <begin position="46"/>
        <end position="91"/>
    </location>
</feature>
<dbReference type="Proteomes" id="UP001596442">
    <property type="component" value="Unassembled WGS sequence"/>
</dbReference>
<evidence type="ECO:0000313" key="2">
    <source>
        <dbReference type="EMBL" id="MFC6755030.1"/>
    </source>
</evidence>
<comment type="caution">
    <text evidence="2">The sequence shown here is derived from an EMBL/GenBank/DDBJ whole genome shotgun (WGS) entry which is preliminary data.</text>
</comment>
<keyword evidence="3" id="KW-1185">Reference proteome</keyword>
<name>A0ABD5SDK2_9EURY</name>
<feature type="compositionally biased region" description="Basic and acidic residues" evidence="1">
    <location>
        <begin position="79"/>
        <end position="91"/>
    </location>
</feature>
<feature type="non-terminal residue" evidence="2">
    <location>
        <position position="1"/>
    </location>
</feature>
<dbReference type="AlphaFoldDB" id="A0ABD5SDK2"/>
<evidence type="ECO:0000313" key="3">
    <source>
        <dbReference type="Proteomes" id="UP001596442"/>
    </source>
</evidence>